<dbReference type="SUPFAM" id="SSF55785">
    <property type="entry name" value="PYP-like sensor domain (PAS domain)"/>
    <property type="match status" value="1"/>
</dbReference>
<dbReference type="Pfam" id="PF03861">
    <property type="entry name" value="ANTAR"/>
    <property type="match status" value="1"/>
</dbReference>
<feature type="domain" description="ANTAR" evidence="2">
    <location>
        <begin position="123"/>
        <end position="184"/>
    </location>
</feature>
<dbReference type="CDD" id="cd00130">
    <property type="entry name" value="PAS"/>
    <property type="match status" value="1"/>
</dbReference>
<accession>A0ABM9M660</accession>
<dbReference type="SMART" id="SM01012">
    <property type="entry name" value="ANTAR"/>
    <property type="match status" value="1"/>
</dbReference>
<dbReference type="EMBL" id="OY726397">
    <property type="protein sequence ID" value="CAJ1510644.1"/>
    <property type="molecule type" value="Genomic_DNA"/>
</dbReference>
<evidence type="ECO:0000313" key="4">
    <source>
        <dbReference type="Proteomes" id="UP001190465"/>
    </source>
</evidence>
<evidence type="ECO:0000259" key="1">
    <source>
        <dbReference type="PROSITE" id="PS50112"/>
    </source>
</evidence>
<dbReference type="PROSITE" id="PS50112">
    <property type="entry name" value="PAS"/>
    <property type="match status" value="1"/>
</dbReference>
<dbReference type="PROSITE" id="PS50921">
    <property type="entry name" value="ANTAR"/>
    <property type="match status" value="1"/>
</dbReference>
<dbReference type="RefSeq" id="WP_308479982.1">
    <property type="nucleotide sequence ID" value="NZ_OY726397.1"/>
</dbReference>
<dbReference type="Pfam" id="PF08447">
    <property type="entry name" value="PAS_3"/>
    <property type="match status" value="1"/>
</dbReference>
<dbReference type="InterPro" id="IPR013655">
    <property type="entry name" value="PAS_fold_3"/>
</dbReference>
<dbReference type="InterPro" id="IPR035965">
    <property type="entry name" value="PAS-like_dom_sf"/>
</dbReference>
<feature type="domain" description="PAS" evidence="1">
    <location>
        <begin position="19"/>
        <end position="75"/>
    </location>
</feature>
<dbReference type="Proteomes" id="UP001190465">
    <property type="component" value="Chromosome"/>
</dbReference>
<proteinExistence type="predicted"/>
<dbReference type="InterPro" id="IPR005561">
    <property type="entry name" value="ANTAR"/>
</dbReference>
<gene>
    <name evidence="3" type="ORF">MU0053_004714</name>
</gene>
<reference evidence="3 4" key="1">
    <citation type="submission" date="2023-08" db="EMBL/GenBank/DDBJ databases">
        <authorList>
            <person name="Folkvardsen B D."/>
            <person name="Norman A."/>
        </authorList>
    </citation>
    <scope>NUCLEOTIDE SEQUENCE [LARGE SCALE GENOMIC DNA]</scope>
    <source>
        <strain evidence="3 4">Mu0053</strain>
    </source>
</reference>
<protein>
    <submittedName>
        <fullName evidence="3">PAS and ANTAR domain-containing protein</fullName>
    </submittedName>
</protein>
<dbReference type="Gene3D" id="1.10.10.10">
    <property type="entry name" value="Winged helix-like DNA-binding domain superfamily/Winged helix DNA-binding domain"/>
    <property type="match status" value="1"/>
</dbReference>
<name>A0ABM9M660_9MYCO</name>
<sequence>MVASGDPAENGSPTRVGNFTLNLAEGIFHWSPAIAAMHGYAREKMTVSTEFALSHKHPEDRPRFAALLHRLRASPEPLSSRHRIIDRHDTVRHVLVASTRLVDGSGSPVADGFYVDVSGAADDRLVHVMDSAVAEFSIHRAVIEQAKGMLMLIYNIPADRAFDILRWRSQQTNVKLRTLCEQLIERFSTQPVLGDLDRGTADHILMTAGVSTVDAEP</sequence>
<dbReference type="InterPro" id="IPR000014">
    <property type="entry name" value="PAS"/>
</dbReference>
<evidence type="ECO:0000259" key="2">
    <source>
        <dbReference type="PROSITE" id="PS50921"/>
    </source>
</evidence>
<evidence type="ECO:0000313" key="3">
    <source>
        <dbReference type="EMBL" id="CAJ1510644.1"/>
    </source>
</evidence>
<dbReference type="InterPro" id="IPR036388">
    <property type="entry name" value="WH-like_DNA-bd_sf"/>
</dbReference>
<keyword evidence="4" id="KW-1185">Reference proteome</keyword>
<dbReference type="Gene3D" id="3.30.450.20">
    <property type="entry name" value="PAS domain"/>
    <property type="match status" value="1"/>
</dbReference>
<organism evidence="3 4">
    <name type="scientific">[Mycobacterium] burgundiense</name>
    <dbReference type="NCBI Taxonomy" id="3064286"/>
    <lineage>
        <taxon>Bacteria</taxon>
        <taxon>Bacillati</taxon>
        <taxon>Actinomycetota</taxon>
        <taxon>Actinomycetes</taxon>
        <taxon>Mycobacteriales</taxon>
        <taxon>Mycobacteriaceae</taxon>
        <taxon>Mycolicibacterium</taxon>
    </lineage>
</organism>